<dbReference type="AlphaFoldDB" id="A0A8K0IFU0"/>
<accession>A0A8K0IFU0</accession>
<gene>
    <name evidence="2" type="ORF">COCNU_07G007890</name>
</gene>
<evidence type="ECO:0000256" key="1">
    <source>
        <dbReference type="SAM" id="MobiDB-lite"/>
    </source>
</evidence>
<organism evidence="2 3">
    <name type="scientific">Cocos nucifera</name>
    <name type="common">Coconut palm</name>
    <dbReference type="NCBI Taxonomy" id="13894"/>
    <lineage>
        <taxon>Eukaryota</taxon>
        <taxon>Viridiplantae</taxon>
        <taxon>Streptophyta</taxon>
        <taxon>Embryophyta</taxon>
        <taxon>Tracheophyta</taxon>
        <taxon>Spermatophyta</taxon>
        <taxon>Magnoliopsida</taxon>
        <taxon>Liliopsida</taxon>
        <taxon>Arecaceae</taxon>
        <taxon>Arecoideae</taxon>
        <taxon>Cocoseae</taxon>
        <taxon>Attaleinae</taxon>
        <taxon>Cocos</taxon>
    </lineage>
</organism>
<evidence type="ECO:0000313" key="2">
    <source>
        <dbReference type="EMBL" id="KAG1354677.1"/>
    </source>
</evidence>
<protein>
    <submittedName>
        <fullName evidence="2">Uncharacterized protein</fullName>
    </submittedName>
</protein>
<keyword evidence="3" id="KW-1185">Reference proteome</keyword>
<dbReference type="EMBL" id="CM017878">
    <property type="protein sequence ID" value="KAG1354677.1"/>
    <property type="molecule type" value="Genomic_DNA"/>
</dbReference>
<dbReference type="Proteomes" id="UP000797356">
    <property type="component" value="Chromosome 7"/>
</dbReference>
<sequence length="113" mass="12635">MTLTLLDVSRVHRPPITIVYSRRAPGDIPISVFDRHSQQLAASPDQTSPVVDPPTKPQVRRSSRIFTQPICFVESHLFTPRHHAFLAAVHSFHEPQSTREAGSHYSMLATGNV</sequence>
<evidence type="ECO:0000313" key="3">
    <source>
        <dbReference type="Proteomes" id="UP000797356"/>
    </source>
</evidence>
<proteinExistence type="predicted"/>
<reference evidence="2" key="2">
    <citation type="submission" date="2019-07" db="EMBL/GenBank/DDBJ databases">
        <authorList>
            <person name="Yang Y."/>
            <person name="Bocs S."/>
            <person name="Baudouin L."/>
        </authorList>
    </citation>
    <scope>NUCLEOTIDE SEQUENCE</scope>
    <source>
        <tissue evidence="2">Spear leaf of Hainan Tall coconut</tissue>
    </source>
</reference>
<comment type="caution">
    <text evidence="2">The sequence shown here is derived from an EMBL/GenBank/DDBJ whole genome shotgun (WGS) entry which is preliminary data.</text>
</comment>
<feature type="region of interest" description="Disordered" evidence="1">
    <location>
        <begin position="38"/>
        <end position="58"/>
    </location>
</feature>
<reference evidence="2" key="1">
    <citation type="journal article" date="2017" name="Gigascience">
        <title>The genome draft of coconut (Cocos nucifera).</title>
        <authorList>
            <person name="Xiao Y."/>
            <person name="Xu P."/>
            <person name="Fan H."/>
            <person name="Baudouin L."/>
            <person name="Xia W."/>
            <person name="Bocs S."/>
            <person name="Xu J."/>
            <person name="Li Q."/>
            <person name="Guo A."/>
            <person name="Zhou L."/>
            <person name="Li J."/>
            <person name="Wu Y."/>
            <person name="Ma Z."/>
            <person name="Armero A."/>
            <person name="Issali A.E."/>
            <person name="Liu N."/>
            <person name="Peng M."/>
            <person name="Yang Y."/>
        </authorList>
    </citation>
    <scope>NUCLEOTIDE SEQUENCE</scope>
    <source>
        <tissue evidence="2">Spear leaf of Hainan Tall coconut</tissue>
    </source>
</reference>
<feature type="compositionally biased region" description="Polar residues" evidence="1">
    <location>
        <begin position="38"/>
        <end position="49"/>
    </location>
</feature>
<name>A0A8K0IFU0_COCNU</name>